<dbReference type="AlphaFoldDB" id="A0A8T2NNJ5"/>
<comment type="caution">
    <text evidence="1">The sequence shown here is derived from an EMBL/GenBank/DDBJ whole genome shotgun (WGS) entry which is preliminary data.</text>
</comment>
<protein>
    <submittedName>
        <fullName evidence="1">Uncharacterized protein</fullName>
    </submittedName>
</protein>
<evidence type="ECO:0000313" key="2">
    <source>
        <dbReference type="Proteomes" id="UP000824540"/>
    </source>
</evidence>
<sequence length="84" mass="9488">MDVMCPVDTVYILGLWCQCGTCCIMEDDTCFLFIATEREKEERKGEREREGEERERGGDAFCSETLALYAGASGHRRALSRGDL</sequence>
<dbReference type="EMBL" id="JAFBMS010000040">
    <property type="protein sequence ID" value="KAG9340790.1"/>
    <property type="molecule type" value="Genomic_DNA"/>
</dbReference>
<dbReference type="Proteomes" id="UP000824540">
    <property type="component" value="Unassembled WGS sequence"/>
</dbReference>
<name>A0A8T2NNJ5_9TELE</name>
<gene>
    <name evidence="1" type="ORF">JZ751_020382</name>
</gene>
<reference evidence="1" key="1">
    <citation type="thesis" date="2021" institute="BYU ScholarsArchive" country="Provo, UT, USA">
        <title>Applications of and Algorithms for Genome Assembly and Genomic Analyses with an Emphasis on Marine Teleosts.</title>
        <authorList>
            <person name="Pickett B.D."/>
        </authorList>
    </citation>
    <scope>NUCLEOTIDE SEQUENCE</scope>
    <source>
        <strain evidence="1">HI-2016</strain>
    </source>
</reference>
<organism evidence="1 2">
    <name type="scientific">Albula glossodonta</name>
    <name type="common">roundjaw bonefish</name>
    <dbReference type="NCBI Taxonomy" id="121402"/>
    <lineage>
        <taxon>Eukaryota</taxon>
        <taxon>Metazoa</taxon>
        <taxon>Chordata</taxon>
        <taxon>Craniata</taxon>
        <taxon>Vertebrata</taxon>
        <taxon>Euteleostomi</taxon>
        <taxon>Actinopterygii</taxon>
        <taxon>Neopterygii</taxon>
        <taxon>Teleostei</taxon>
        <taxon>Albuliformes</taxon>
        <taxon>Albulidae</taxon>
        <taxon>Albula</taxon>
    </lineage>
</organism>
<proteinExistence type="predicted"/>
<keyword evidence="2" id="KW-1185">Reference proteome</keyword>
<evidence type="ECO:0000313" key="1">
    <source>
        <dbReference type="EMBL" id="KAG9340790.1"/>
    </source>
</evidence>
<accession>A0A8T2NNJ5</accession>